<dbReference type="PANTHER" id="PTHR43218:SF1">
    <property type="entry name" value="PHOSPHORIBOSYLTRANSFERASE"/>
    <property type="match status" value="1"/>
</dbReference>
<comment type="caution">
    <text evidence="2">The sequence shown here is derived from an EMBL/GenBank/DDBJ whole genome shotgun (WGS) entry which is preliminary data.</text>
</comment>
<dbReference type="AlphaFoldDB" id="A0A9D1HBY5"/>
<evidence type="ECO:0000259" key="1">
    <source>
        <dbReference type="Pfam" id="PF00156"/>
    </source>
</evidence>
<evidence type="ECO:0000313" key="2">
    <source>
        <dbReference type="EMBL" id="HIT99400.1"/>
    </source>
</evidence>
<dbReference type="EC" id="2.4.2.7" evidence="2"/>
<dbReference type="NCBIfam" id="NF005592">
    <property type="entry name" value="PRK07322.1"/>
    <property type="match status" value="1"/>
</dbReference>
<proteinExistence type="predicted"/>
<organism evidence="2 3">
    <name type="scientific">Candidatus Allocopromorpha excrementavium</name>
    <dbReference type="NCBI Taxonomy" id="2840741"/>
    <lineage>
        <taxon>Bacteria</taxon>
        <taxon>Bacillati</taxon>
        <taxon>Bacillota</taxon>
        <taxon>Clostridia</taxon>
        <taxon>Eubacteriales</taxon>
        <taxon>Eubacteriaceae</taxon>
        <taxon>Eubacteriaceae incertae sedis</taxon>
        <taxon>Candidatus Allocopromorpha</taxon>
    </lineage>
</organism>
<gene>
    <name evidence="2" type="ORF">IAD12_03995</name>
</gene>
<dbReference type="Gene3D" id="3.40.50.2020">
    <property type="match status" value="1"/>
</dbReference>
<reference evidence="2" key="1">
    <citation type="submission" date="2020-10" db="EMBL/GenBank/DDBJ databases">
        <authorList>
            <person name="Gilroy R."/>
        </authorList>
    </citation>
    <scope>NUCLEOTIDE SEQUENCE</scope>
    <source>
        <strain evidence="2">CHK176-22527</strain>
    </source>
</reference>
<dbReference type="SUPFAM" id="SSF53271">
    <property type="entry name" value="PRTase-like"/>
    <property type="match status" value="1"/>
</dbReference>
<name>A0A9D1HBY5_9FIRM</name>
<dbReference type="EMBL" id="DVLX01000044">
    <property type="protein sequence ID" value="HIT99400.1"/>
    <property type="molecule type" value="Genomic_DNA"/>
</dbReference>
<dbReference type="CDD" id="cd06223">
    <property type="entry name" value="PRTases_typeI"/>
    <property type="match status" value="1"/>
</dbReference>
<keyword evidence="2" id="KW-0808">Transferase</keyword>
<dbReference type="GO" id="GO:0003999">
    <property type="term" value="F:adenine phosphoribosyltransferase activity"/>
    <property type="evidence" value="ECO:0007669"/>
    <property type="project" value="UniProtKB-EC"/>
</dbReference>
<keyword evidence="2" id="KW-0328">Glycosyltransferase</keyword>
<sequence length="179" mass="19285">MEKKTYSVDINGVHRELPIVKLNDDVSIASFVILGDCEVVVAAAEALKDKLPKADFLMTAEAKGISLTHELARIMGFPRYIVARKSVKGYMEDPFTVDVSSITTKEAQTLCLDGVDAKLIKGKKVVIVDDVISTGESVKAVRKLAESAGAEVIAEAAILTEGNEEDHKNVISLGNIPLF</sequence>
<dbReference type="PANTHER" id="PTHR43218">
    <property type="entry name" value="PHOSPHORIBOSYLTRANSFERASE-RELATED"/>
    <property type="match status" value="1"/>
</dbReference>
<dbReference type="Proteomes" id="UP000824159">
    <property type="component" value="Unassembled WGS sequence"/>
</dbReference>
<accession>A0A9D1HBY5</accession>
<dbReference type="Pfam" id="PF00156">
    <property type="entry name" value="Pribosyltran"/>
    <property type="match status" value="1"/>
</dbReference>
<reference evidence="2" key="2">
    <citation type="journal article" date="2021" name="PeerJ">
        <title>Extensive microbial diversity within the chicken gut microbiome revealed by metagenomics and culture.</title>
        <authorList>
            <person name="Gilroy R."/>
            <person name="Ravi A."/>
            <person name="Getino M."/>
            <person name="Pursley I."/>
            <person name="Horton D.L."/>
            <person name="Alikhan N.F."/>
            <person name="Baker D."/>
            <person name="Gharbi K."/>
            <person name="Hall N."/>
            <person name="Watson M."/>
            <person name="Adriaenssens E.M."/>
            <person name="Foster-Nyarko E."/>
            <person name="Jarju S."/>
            <person name="Secka A."/>
            <person name="Antonio M."/>
            <person name="Oren A."/>
            <person name="Chaudhuri R.R."/>
            <person name="La Ragione R."/>
            <person name="Hildebrand F."/>
            <person name="Pallen M.J."/>
        </authorList>
    </citation>
    <scope>NUCLEOTIDE SEQUENCE</scope>
    <source>
        <strain evidence="2">CHK176-22527</strain>
    </source>
</reference>
<protein>
    <submittedName>
        <fullName evidence="2">Adenine phosphoribosyltransferase</fullName>
        <ecNumber evidence="2">2.4.2.7</ecNumber>
    </submittedName>
</protein>
<dbReference type="InterPro" id="IPR029057">
    <property type="entry name" value="PRTase-like"/>
</dbReference>
<feature type="domain" description="Phosphoribosyltransferase" evidence="1">
    <location>
        <begin position="52"/>
        <end position="168"/>
    </location>
</feature>
<evidence type="ECO:0000313" key="3">
    <source>
        <dbReference type="Proteomes" id="UP000824159"/>
    </source>
</evidence>
<dbReference type="InterPro" id="IPR000836">
    <property type="entry name" value="PRTase_dom"/>
</dbReference>